<dbReference type="Gene3D" id="2.60.40.10">
    <property type="entry name" value="Immunoglobulins"/>
    <property type="match status" value="1"/>
</dbReference>
<feature type="compositionally biased region" description="Basic and acidic residues" evidence="1">
    <location>
        <begin position="189"/>
        <end position="198"/>
    </location>
</feature>
<dbReference type="SUPFAM" id="SSF49299">
    <property type="entry name" value="PKD domain"/>
    <property type="match status" value="1"/>
</dbReference>
<dbReference type="InterPro" id="IPR000601">
    <property type="entry name" value="PKD_dom"/>
</dbReference>
<evidence type="ECO:0000256" key="1">
    <source>
        <dbReference type="SAM" id="MobiDB-lite"/>
    </source>
</evidence>
<comment type="caution">
    <text evidence="3">The sequence shown here is derived from an EMBL/GenBank/DDBJ whole genome shotgun (WGS) entry which is preliminary data.</text>
</comment>
<accession>A0ABU2DQS7</accession>
<reference evidence="3 4" key="1">
    <citation type="submission" date="2023-09" db="EMBL/GenBank/DDBJ databases">
        <title>Description of three actinobacteria isolated from air of manufacturing shop in a pharmaceutical factory.</title>
        <authorList>
            <person name="Zhang D.-F."/>
        </authorList>
    </citation>
    <scope>NUCLEOTIDE SEQUENCE [LARGE SCALE GENOMIC DNA]</scope>
    <source>
        <strain evidence="3 4">LY-0111</strain>
    </source>
</reference>
<feature type="compositionally biased region" description="Acidic residues" evidence="1">
    <location>
        <begin position="179"/>
        <end position="188"/>
    </location>
</feature>
<dbReference type="PROSITE" id="PS50093">
    <property type="entry name" value="PKD"/>
    <property type="match status" value="1"/>
</dbReference>
<name>A0ABU2DQS7_9MICC</name>
<protein>
    <recommendedName>
        <fullName evidence="2">PKD domain-containing protein</fullName>
    </recommendedName>
</protein>
<dbReference type="InterPro" id="IPR013783">
    <property type="entry name" value="Ig-like_fold"/>
</dbReference>
<feature type="domain" description="PKD" evidence="2">
    <location>
        <begin position="66"/>
        <end position="123"/>
    </location>
</feature>
<feature type="region of interest" description="Disordered" evidence="1">
    <location>
        <begin position="160"/>
        <end position="198"/>
    </location>
</feature>
<sequence length="198" mass="21607">MAAYVRDAVQVSEGFAELGMEPASVEFEPDLLGFGYVDRHTNIYAEVDQQTVTQEVLGEQVEIRATPTEFHWDYGDGATAATSESGGPLPEVGPGGEPVNLTDTETVTSHVYTETGRFPVTVTTEFVAEFRLEGEDWTEIEGTAVLESSPGEADIWRASSRHVSGECEHQDQWGCDGPVELEDGDEPPEILRDDRPGD</sequence>
<gene>
    <name evidence="3" type="ORF">RIL96_04700</name>
</gene>
<evidence type="ECO:0000313" key="4">
    <source>
        <dbReference type="Proteomes" id="UP001251870"/>
    </source>
</evidence>
<proteinExistence type="predicted"/>
<organism evidence="3 4">
    <name type="scientific">Nesterenkonia aerolata</name>
    <dbReference type="NCBI Taxonomy" id="3074079"/>
    <lineage>
        <taxon>Bacteria</taxon>
        <taxon>Bacillati</taxon>
        <taxon>Actinomycetota</taxon>
        <taxon>Actinomycetes</taxon>
        <taxon>Micrococcales</taxon>
        <taxon>Micrococcaceae</taxon>
        <taxon>Nesterenkonia</taxon>
    </lineage>
</organism>
<dbReference type="InterPro" id="IPR035986">
    <property type="entry name" value="PKD_dom_sf"/>
</dbReference>
<evidence type="ECO:0000259" key="2">
    <source>
        <dbReference type="PROSITE" id="PS50093"/>
    </source>
</evidence>
<keyword evidence="4" id="KW-1185">Reference proteome</keyword>
<dbReference type="Proteomes" id="UP001251870">
    <property type="component" value="Unassembled WGS sequence"/>
</dbReference>
<dbReference type="EMBL" id="JAVKGR010000003">
    <property type="protein sequence ID" value="MDR8018862.1"/>
    <property type="molecule type" value="Genomic_DNA"/>
</dbReference>
<evidence type="ECO:0000313" key="3">
    <source>
        <dbReference type="EMBL" id="MDR8018862.1"/>
    </source>
</evidence>